<reference evidence="1 2" key="1">
    <citation type="journal article" date="2016" name="G3 (Bethesda)">
        <title>First Draft Assembly and Annotation of the Genome of a California Endemic Oak Quercus lobata Nee (Fagaceae).</title>
        <authorList>
            <person name="Sork V.L."/>
            <person name="Fitz-Gibbon S.T."/>
            <person name="Puiu D."/>
            <person name="Crepeau M."/>
            <person name="Gugger P.F."/>
            <person name="Sherman R."/>
            <person name="Stevens K."/>
            <person name="Langley C.H."/>
            <person name="Pellegrini M."/>
            <person name="Salzberg S.L."/>
        </authorList>
    </citation>
    <scope>NUCLEOTIDE SEQUENCE [LARGE SCALE GENOMIC DNA]</scope>
    <source>
        <strain evidence="1 2">cv. SW786</strain>
    </source>
</reference>
<dbReference type="AlphaFoldDB" id="A0A7N2LLH8"/>
<dbReference type="Proteomes" id="UP000594261">
    <property type="component" value="Chromosome 4"/>
</dbReference>
<evidence type="ECO:0000313" key="2">
    <source>
        <dbReference type="Proteomes" id="UP000594261"/>
    </source>
</evidence>
<dbReference type="EnsemblPlants" id="QL04p089906:mrna">
    <property type="protein sequence ID" value="QL04p089906:mrna"/>
    <property type="gene ID" value="QL04p089906"/>
</dbReference>
<proteinExistence type="predicted"/>
<sequence length="204" mass="23125">MYQVVRIIRELYNYMSSPVIEVYALSPDSWKIVELGISWKINHDSEKFKEPPVPDDDGSFEKAKCLTSFKGKLALTMLGKQPYGMPICIWVMRQYGVHESSNKLCIVSENTVSAAPKKIWTRFIGYTNYGSLLIQEQSHEKKMKSCWKKNEEMNICGSHLMFGGIVQPVNTPVGLMEFFSKEALVGMRSFPLIFPGLPCPLAST</sequence>
<dbReference type="Gramene" id="QL04p089906:mrna">
    <property type="protein sequence ID" value="QL04p089906:mrna"/>
    <property type="gene ID" value="QL04p089906"/>
</dbReference>
<name>A0A7N2LLH8_QUELO</name>
<keyword evidence="2" id="KW-1185">Reference proteome</keyword>
<dbReference type="EMBL" id="LRBV02000004">
    <property type="status" value="NOT_ANNOTATED_CDS"/>
    <property type="molecule type" value="Genomic_DNA"/>
</dbReference>
<protein>
    <recommendedName>
        <fullName evidence="3">F-box protein</fullName>
    </recommendedName>
</protein>
<reference evidence="1" key="2">
    <citation type="submission" date="2021-01" db="UniProtKB">
        <authorList>
            <consortium name="EnsemblPlants"/>
        </authorList>
    </citation>
    <scope>IDENTIFICATION</scope>
</reference>
<organism evidence="1 2">
    <name type="scientific">Quercus lobata</name>
    <name type="common">Valley oak</name>
    <dbReference type="NCBI Taxonomy" id="97700"/>
    <lineage>
        <taxon>Eukaryota</taxon>
        <taxon>Viridiplantae</taxon>
        <taxon>Streptophyta</taxon>
        <taxon>Embryophyta</taxon>
        <taxon>Tracheophyta</taxon>
        <taxon>Spermatophyta</taxon>
        <taxon>Magnoliopsida</taxon>
        <taxon>eudicotyledons</taxon>
        <taxon>Gunneridae</taxon>
        <taxon>Pentapetalae</taxon>
        <taxon>rosids</taxon>
        <taxon>fabids</taxon>
        <taxon>Fagales</taxon>
        <taxon>Fagaceae</taxon>
        <taxon>Quercus</taxon>
    </lineage>
</organism>
<accession>A0A7N2LLH8</accession>
<dbReference type="InParanoid" id="A0A7N2LLH8"/>
<evidence type="ECO:0000313" key="1">
    <source>
        <dbReference type="EnsemblPlants" id="QL04p089906:mrna"/>
    </source>
</evidence>
<evidence type="ECO:0008006" key="3">
    <source>
        <dbReference type="Google" id="ProtNLM"/>
    </source>
</evidence>